<dbReference type="Pfam" id="PF00828">
    <property type="entry name" value="Ribosomal_L27A"/>
    <property type="match status" value="1"/>
</dbReference>
<dbReference type="EMBL" id="LBUP01000001">
    <property type="protein sequence ID" value="KKQ67418.1"/>
    <property type="molecule type" value="Genomic_DNA"/>
</dbReference>
<comment type="subunit">
    <text evidence="4">Part of the 50S ribosomal subunit.</text>
</comment>
<feature type="region of interest" description="Disordered" evidence="5">
    <location>
        <begin position="12"/>
        <end position="49"/>
    </location>
</feature>
<keyword evidence="3 4" id="KW-0687">Ribonucleoprotein</keyword>
<evidence type="ECO:0000256" key="5">
    <source>
        <dbReference type="SAM" id="MobiDB-lite"/>
    </source>
</evidence>
<dbReference type="InterPro" id="IPR005749">
    <property type="entry name" value="Ribosomal_uL15_bac-type"/>
</dbReference>
<dbReference type="HAMAP" id="MF_01341">
    <property type="entry name" value="Ribosomal_uL15"/>
    <property type="match status" value="1"/>
</dbReference>
<dbReference type="Proteomes" id="UP000034235">
    <property type="component" value="Unassembled WGS sequence"/>
</dbReference>
<feature type="compositionally biased region" description="Low complexity" evidence="5">
    <location>
        <begin position="26"/>
        <end position="35"/>
    </location>
</feature>
<organism evidence="7 8">
    <name type="scientific">Candidatus Daviesbacteria bacterium GW2011_GWA2_38_24</name>
    <dbReference type="NCBI Taxonomy" id="1618422"/>
    <lineage>
        <taxon>Bacteria</taxon>
        <taxon>Candidatus Daviesiibacteriota</taxon>
    </lineage>
</organism>
<dbReference type="GO" id="GO:0006412">
    <property type="term" value="P:translation"/>
    <property type="evidence" value="ECO:0007669"/>
    <property type="project" value="UniProtKB-UniRule"/>
</dbReference>
<sequence length="144" mass="15496">MLLNNILKQVERRKKRVGRGTGSGKGKTSSRGQKGQKARGSVPASFTGGGLPLYRKLPLRRGWGNRKVSAKPVVVTLEDLNAFKESEEVNVESLIKLNLVPEKEAKVFGVKVLNIGEVNKPLTVSLPISKTAALKIVKAGGKVV</sequence>
<dbReference type="NCBIfam" id="TIGR01071">
    <property type="entry name" value="rplO_bact"/>
    <property type="match status" value="1"/>
</dbReference>
<comment type="similarity">
    <text evidence="1 4">Belongs to the universal ribosomal protein uL15 family.</text>
</comment>
<keyword evidence="4" id="KW-0699">rRNA-binding</keyword>
<dbReference type="GO" id="GO:0003735">
    <property type="term" value="F:structural constituent of ribosome"/>
    <property type="evidence" value="ECO:0007669"/>
    <property type="project" value="InterPro"/>
</dbReference>
<feature type="domain" description="Large ribosomal subunit protein uL15/eL18" evidence="6">
    <location>
        <begin position="75"/>
        <end position="144"/>
    </location>
</feature>
<dbReference type="PANTHER" id="PTHR12934:SF11">
    <property type="entry name" value="LARGE RIBOSOMAL SUBUNIT PROTEIN UL15M"/>
    <property type="match status" value="1"/>
</dbReference>
<evidence type="ECO:0000259" key="6">
    <source>
        <dbReference type="Pfam" id="PF00828"/>
    </source>
</evidence>
<evidence type="ECO:0000256" key="2">
    <source>
        <dbReference type="ARBA" id="ARBA00022980"/>
    </source>
</evidence>
<gene>
    <name evidence="4" type="primary">rplO</name>
    <name evidence="7" type="ORF">US86_C0001G0345</name>
</gene>
<evidence type="ECO:0000256" key="4">
    <source>
        <dbReference type="HAMAP-Rule" id="MF_01341"/>
    </source>
</evidence>
<dbReference type="PANTHER" id="PTHR12934">
    <property type="entry name" value="50S RIBOSOMAL PROTEIN L15"/>
    <property type="match status" value="1"/>
</dbReference>
<evidence type="ECO:0000313" key="8">
    <source>
        <dbReference type="Proteomes" id="UP000034235"/>
    </source>
</evidence>
<name>A0A0G0JI84_9BACT</name>
<dbReference type="AlphaFoldDB" id="A0A0G0JI84"/>
<reference evidence="7 8" key="1">
    <citation type="journal article" date="2015" name="Nature">
        <title>rRNA introns, odd ribosomes, and small enigmatic genomes across a large radiation of phyla.</title>
        <authorList>
            <person name="Brown C.T."/>
            <person name="Hug L.A."/>
            <person name="Thomas B.C."/>
            <person name="Sharon I."/>
            <person name="Castelle C.J."/>
            <person name="Singh A."/>
            <person name="Wilkins M.J."/>
            <person name="Williams K.H."/>
            <person name="Banfield J.F."/>
        </authorList>
    </citation>
    <scope>NUCLEOTIDE SEQUENCE [LARGE SCALE GENOMIC DNA]</scope>
</reference>
<keyword evidence="4" id="KW-0694">RNA-binding</keyword>
<evidence type="ECO:0000256" key="1">
    <source>
        <dbReference type="ARBA" id="ARBA00007320"/>
    </source>
</evidence>
<comment type="caution">
    <text evidence="7">The sequence shown here is derived from an EMBL/GenBank/DDBJ whole genome shotgun (WGS) entry which is preliminary data.</text>
</comment>
<proteinExistence type="inferred from homology"/>
<protein>
    <recommendedName>
        <fullName evidence="4">Large ribosomal subunit protein uL15</fullName>
    </recommendedName>
</protein>
<dbReference type="InterPro" id="IPR030878">
    <property type="entry name" value="Ribosomal_uL15"/>
</dbReference>
<comment type="function">
    <text evidence="4">Binds to the 23S rRNA.</text>
</comment>
<evidence type="ECO:0000256" key="3">
    <source>
        <dbReference type="ARBA" id="ARBA00023274"/>
    </source>
</evidence>
<dbReference type="Gene3D" id="3.100.10.10">
    <property type="match status" value="1"/>
</dbReference>
<dbReference type="InterPro" id="IPR036227">
    <property type="entry name" value="Ribosomal_uL15/eL18_sf"/>
</dbReference>
<dbReference type="GO" id="GO:0022625">
    <property type="term" value="C:cytosolic large ribosomal subunit"/>
    <property type="evidence" value="ECO:0007669"/>
    <property type="project" value="TreeGrafter"/>
</dbReference>
<dbReference type="SUPFAM" id="SSF52080">
    <property type="entry name" value="Ribosomal proteins L15p and L18e"/>
    <property type="match status" value="1"/>
</dbReference>
<evidence type="ECO:0000313" key="7">
    <source>
        <dbReference type="EMBL" id="KKQ67418.1"/>
    </source>
</evidence>
<dbReference type="PATRIC" id="fig|1618422.5.peg.349"/>
<accession>A0A0G0JI84</accession>
<dbReference type="InterPro" id="IPR021131">
    <property type="entry name" value="Ribosomal_uL15/eL18"/>
</dbReference>
<dbReference type="GO" id="GO:0019843">
    <property type="term" value="F:rRNA binding"/>
    <property type="evidence" value="ECO:0007669"/>
    <property type="project" value="UniProtKB-UniRule"/>
</dbReference>
<keyword evidence="2 4" id="KW-0689">Ribosomal protein</keyword>